<dbReference type="GO" id="GO:0016758">
    <property type="term" value="F:hexosyltransferase activity"/>
    <property type="evidence" value="ECO:0007669"/>
    <property type="project" value="UniProtKB-ARBA"/>
</dbReference>
<dbReference type="Proteomes" id="UP000470332">
    <property type="component" value="Unassembled WGS sequence"/>
</dbReference>
<evidence type="ECO:0000313" key="2">
    <source>
        <dbReference type="EMBL" id="KAB3863697.1"/>
    </source>
</evidence>
<dbReference type="PANTHER" id="PTHR22916">
    <property type="entry name" value="GLYCOSYLTRANSFERASE"/>
    <property type="match status" value="1"/>
</dbReference>
<evidence type="ECO:0000313" key="3">
    <source>
        <dbReference type="Proteomes" id="UP000470332"/>
    </source>
</evidence>
<dbReference type="PANTHER" id="PTHR22916:SF3">
    <property type="entry name" value="UDP-GLCNAC:BETAGAL BETA-1,3-N-ACETYLGLUCOSAMINYLTRANSFERASE-LIKE PROTEIN 1"/>
    <property type="match status" value="1"/>
</dbReference>
<comment type="caution">
    <text evidence="2">The sequence shown here is derived from an EMBL/GenBank/DDBJ whole genome shotgun (WGS) entry which is preliminary data.</text>
</comment>
<dbReference type="Pfam" id="PF00535">
    <property type="entry name" value="Glycos_transf_2"/>
    <property type="match status" value="1"/>
</dbReference>
<dbReference type="EMBL" id="WCXA01000011">
    <property type="protein sequence ID" value="KAB3863697.1"/>
    <property type="molecule type" value="Genomic_DNA"/>
</dbReference>
<dbReference type="CDD" id="cd00761">
    <property type="entry name" value="Glyco_tranf_GTA_type"/>
    <property type="match status" value="1"/>
</dbReference>
<sequence>MENKLVSIIVSVYNGERYIEECIESVLNQDYKNIELILVDDGSFDSSNVILDKYSLKDKRVKVIHKENSGVSNSRNIALERSLGEYICFLDQDDILAKDYVSYFYGLICKYNVEISATPSPRKFFNETPHTIYEKDHVDILSGEETAINMLYHKIVIAPWNKMISRNLIERNKIRFQPNFFNGEGFAFSVESFLNANRVAMGYKHLYYYRVGDPNSGASKFKEEWINSSINAQQYIKSIFANPSSALLRAWAFSNWHTHCDALNVIVGCGAETEYQDLYGRIKRICQEEALCAFSAPVSLQQKLRGLMFKISPYIASRIINYFRIRKFVKLNENKYKSDESSNSLHAAN</sequence>
<dbReference type="SUPFAM" id="SSF53448">
    <property type="entry name" value="Nucleotide-diphospho-sugar transferases"/>
    <property type="match status" value="1"/>
</dbReference>
<feature type="domain" description="Glycosyltransferase 2-like" evidence="1">
    <location>
        <begin position="7"/>
        <end position="170"/>
    </location>
</feature>
<protein>
    <submittedName>
        <fullName evidence="2">Glycosyltransferase family 2 protein</fullName>
    </submittedName>
</protein>
<evidence type="ECO:0000259" key="1">
    <source>
        <dbReference type="Pfam" id="PF00535"/>
    </source>
</evidence>
<dbReference type="InterPro" id="IPR001173">
    <property type="entry name" value="Glyco_trans_2-like"/>
</dbReference>
<organism evidence="2 3">
    <name type="scientific">Phocaeicola vulgatus</name>
    <name type="common">Bacteroides vulgatus</name>
    <dbReference type="NCBI Taxonomy" id="821"/>
    <lineage>
        <taxon>Bacteria</taxon>
        <taxon>Pseudomonadati</taxon>
        <taxon>Bacteroidota</taxon>
        <taxon>Bacteroidia</taxon>
        <taxon>Bacteroidales</taxon>
        <taxon>Bacteroidaceae</taxon>
        <taxon>Phocaeicola</taxon>
    </lineage>
</organism>
<name>A0A7J5G845_PHOVU</name>
<dbReference type="AlphaFoldDB" id="A0A7J5G845"/>
<dbReference type="Gene3D" id="3.90.550.10">
    <property type="entry name" value="Spore Coat Polysaccharide Biosynthesis Protein SpsA, Chain A"/>
    <property type="match status" value="1"/>
</dbReference>
<accession>A0A7J5G845</accession>
<proteinExistence type="predicted"/>
<keyword evidence="2" id="KW-0808">Transferase</keyword>
<gene>
    <name evidence="2" type="ORF">GAS37_07065</name>
</gene>
<dbReference type="RefSeq" id="WP_087387654.1">
    <property type="nucleotide sequence ID" value="NZ_JABDSJ010000040.1"/>
</dbReference>
<reference evidence="2 3" key="1">
    <citation type="journal article" date="2019" name="Nat. Med.">
        <title>A library of human gut bacterial isolates paired with longitudinal multiomics data enables mechanistic microbiome research.</title>
        <authorList>
            <person name="Poyet M."/>
            <person name="Groussin M."/>
            <person name="Gibbons S.M."/>
            <person name="Avila-Pacheco J."/>
            <person name="Jiang X."/>
            <person name="Kearney S.M."/>
            <person name="Perrotta A.R."/>
            <person name="Berdy B."/>
            <person name="Zhao S."/>
            <person name="Lieberman T.D."/>
            <person name="Swanson P.K."/>
            <person name="Smith M."/>
            <person name="Roesemann S."/>
            <person name="Alexander J.E."/>
            <person name="Rich S.A."/>
            <person name="Livny J."/>
            <person name="Vlamakis H."/>
            <person name="Clish C."/>
            <person name="Bullock K."/>
            <person name="Deik A."/>
            <person name="Scott J."/>
            <person name="Pierce K.A."/>
            <person name="Xavier R.J."/>
            <person name="Alm E.J."/>
        </authorList>
    </citation>
    <scope>NUCLEOTIDE SEQUENCE [LARGE SCALE GENOMIC DNA]</scope>
    <source>
        <strain evidence="2 3">BIOML-A9</strain>
    </source>
</reference>
<dbReference type="InterPro" id="IPR029044">
    <property type="entry name" value="Nucleotide-diphossugar_trans"/>
</dbReference>